<name>A0A1G1KQ58_9BACT</name>
<evidence type="ECO:0000313" key="3">
    <source>
        <dbReference type="Proteomes" id="UP000178187"/>
    </source>
</evidence>
<dbReference type="AlphaFoldDB" id="A0A1G1KQ58"/>
<dbReference type="EMBL" id="MHFR01000069">
    <property type="protein sequence ID" value="OGW95057.1"/>
    <property type="molecule type" value="Genomic_DNA"/>
</dbReference>
<evidence type="ECO:0000256" key="1">
    <source>
        <dbReference type="SAM" id="MobiDB-lite"/>
    </source>
</evidence>
<reference evidence="2 3" key="1">
    <citation type="journal article" date="2016" name="Nat. Commun.">
        <title>Thousands of microbial genomes shed light on interconnected biogeochemical processes in an aquifer system.</title>
        <authorList>
            <person name="Anantharaman K."/>
            <person name="Brown C.T."/>
            <person name="Hug L.A."/>
            <person name="Sharon I."/>
            <person name="Castelle C.J."/>
            <person name="Probst A.J."/>
            <person name="Thomas B.C."/>
            <person name="Singh A."/>
            <person name="Wilkins M.J."/>
            <person name="Karaoz U."/>
            <person name="Brodie E.L."/>
            <person name="Williams K.H."/>
            <person name="Hubbard S.S."/>
            <person name="Banfield J.F."/>
        </authorList>
    </citation>
    <scope>NUCLEOTIDE SEQUENCE [LARGE SCALE GENOMIC DNA]</scope>
</reference>
<evidence type="ECO:0000313" key="2">
    <source>
        <dbReference type="EMBL" id="OGW95057.1"/>
    </source>
</evidence>
<organism evidence="2 3">
    <name type="scientific">Candidatus Danuiimicrobium aquiferis</name>
    <dbReference type="NCBI Taxonomy" id="1801832"/>
    <lineage>
        <taxon>Bacteria</taxon>
        <taxon>Pseudomonadati</taxon>
        <taxon>Candidatus Omnitrophota</taxon>
        <taxon>Candidatus Danuiimicrobium</taxon>
    </lineage>
</organism>
<gene>
    <name evidence="2" type="ORF">A3G33_05345</name>
</gene>
<sequence length="69" mass="7212">MSFPNAFIGNLNAALSSPGLPGGEWRPKGVPSMERENSKRGQILKGAPGLPGGKPQVVDSRLKRAGMTP</sequence>
<accession>A0A1G1KQ58</accession>
<proteinExistence type="predicted"/>
<feature type="region of interest" description="Disordered" evidence="1">
    <location>
        <begin position="13"/>
        <end position="69"/>
    </location>
</feature>
<comment type="caution">
    <text evidence="2">The sequence shown here is derived from an EMBL/GenBank/DDBJ whole genome shotgun (WGS) entry which is preliminary data.</text>
</comment>
<protein>
    <submittedName>
        <fullName evidence="2">Uncharacterized protein</fullName>
    </submittedName>
</protein>
<dbReference type="Proteomes" id="UP000178187">
    <property type="component" value="Unassembled WGS sequence"/>
</dbReference>